<evidence type="ECO:0000313" key="2">
    <source>
        <dbReference type="Proteomes" id="UP001054945"/>
    </source>
</evidence>
<evidence type="ECO:0000313" key="1">
    <source>
        <dbReference type="EMBL" id="GIY37670.1"/>
    </source>
</evidence>
<sequence>MAFRNMNDLQNAFPTDHPHCVEPLTVDSLSVRRKAYQYALSSNLIERQWSETDNFRPKITQHPHLDQAIEWIATSKRFSGSHDIDSRYVNRYP</sequence>
<comment type="caution">
    <text evidence="1">The sequence shown here is derived from an EMBL/GenBank/DDBJ whole genome shotgun (WGS) entry which is preliminary data.</text>
</comment>
<accession>A0AAV4SYU8</accession>
<dbReference type="AlphaFoldDB" id="A0AAV4SYU8"/>
<name>A0AAV4SYU8_CAEEX</name>
<keyword evidence="2" id="KW-1185">Reference proteome</keyword>
<dbReference type="Proteomes" id="UP001054945">
    <property type="component" value="Unassembled WGS sequence"/>
</dbReference>
<protein>
    <submittedName>
        <fullName evidence="1">Uncharacterized protein</fullName>
    </submittedName>
</protein>
<gene>
    <name evidence="1" type="ORF">CEXT_616421</name>
</gene>
<reference evidence="1 2" key="1">
    <citation type="submission" date="2021-06" db="EMBL/GenBank/DDBJ databases">
        <title>Caerostris extrusa draft genome.</title>
        <authorList>
            <person name="Kono N."/>
            <person name="Arakawa K."/>
        </authorList>
    </citation>
    <scope>NUCLEOTIDE SEQUENCE [LARGE SCALE GENOMIC DNA]</scope>
</reference>
<organism evidence="1 2">
    <name type="scientific">Caerostris extrusa</name>
    <name type="common">Bark spider</name>
    <name type="synonym">Caerostris bankana</name>
    <dbReference type="NCBI Taxonomy" id="172846"/>
    <lineage>
        <taxon>Eukaryota</taxon>
        <taxon>Metazoa</taxon>
        <taxon>Ecdysozoa</taxon>
        <taxon>Arthropoda</taxon>
        <taxon>Chelicerata</taxon>
        <taxon>Arachnida</taxon>
        <taxon>Araneae</taxon>
        <taxon>Araneomorphae</taxon>
        <taxon>Entelegynae</taxon>
        <taxon>Araneoidea</taxon>
        <taxon>Araneidae</taxon>
        <taxon>Caerostris</taxon>
    </lineage>
</organism>
<proteinExistence type="predicted"/>
<dbReference type="EMBL" id="BPLR01010202">
    <property type="protein sequence ID" value="GIY37670.1"/>
    <property type="molecule type" value="Genomic_DNA"/>
</dbReference>